<proteinExistence type="predicted"/>
<evidence type="ECO:0000256" key="1">
    <source>
        <dbReference type="SAM" id="Phobius"/>
    </source>
</evidence>
<gene>
    <name evidence="2" type="ordered locus">Mmah_0039</name>
</gene>
<evidence type="ECO:0008006" key="4">
    <source>
        <dbReference type="Google" id="ProtNLM"/>
    </source>
</evidence>
<evidence type="ECO:0000313" key="2">
    <source>
        <dbReference type="EMBL" id="ADE35576.1"/>
    </source>
</evidence>
<dbReference type="RefSeq" id="WP_013036519.1">
    <property type="nucleotide sequence ID" value="NC_014002.1"/>
</dbReference>
<keyword evidence="3" id="KW-1185">Reference proteome</keyword>
<reference evidence="2 3" key="1">
    <citation type="submission" date="2010-03" db="EMBL/GenBank/DDBJ databases">
        <title>The complete genome of Methanohalophilus mahii DSM 5219.</title>
        <authorList>
            <consortium name="US DOE Joint Genome Institute (JGI-PGF)"/>
            <person name="Lucas S."/>
            <person name="Copeland A."/>
            <person name="Lapidus A."/>
            <person name="Glavina del Rio T."/>
            <person name="Dalin E."/>
            <person name="Tice H."/>
            <person name="Bruce D."/>
            <person name="Goodwin L."/>
            <person name="Pitluck S."/>
            <person name="Kyrpides N."/>
            <person name="Mavromatis K."/>
            <person name="Ivanova N."/>
            <person name="Lykidis A."/>
            <person name="Saunders E."/>
            <person name="Brettin T."/>
            <person name="Detter J.C."/>
            <person name="Han C."/>
            <person name="Land M."/>
            <person name="Hauser L."/>
            <person name="Markowitz V."/>
            <person name="Cheng J.-F."/>
            <person name="Hugenholtz P."/>
            <person name="Woyke T."/>
            <person name="Wu D."/>
            <person name="Spring S."/>
            <person name="Schneider S."/>
            <person name="Schroeder M."/>
            <person name="Klenk H.-P."/>
            <person name="Eisen J.A."/>
        </authorList>
    </citation>
    <scope>NUCLEOTIDE SEQUENCE [LARGE SCALE GENOMIC DNA]</scope>
    <source>
        <strain evidence="3">ATCC 35705 / DSM 5219 / SLP</strain>
    </source>
</reference>
<keyword evidence="1" id="KW-0812">Transmembrane</keyword>
<dbReference type="HOGENOM" id="CLU_101297_2_1_2"/>
<sequence precursor="true">MNHIVKSAKKTLNALNQSLPVVVGVIMAISLLKAAVPESLYSTIFTGNILIDPFIGSLIGSIAAGNPITSYIIGGELIKQGVSLFAVTAFLLSWVTVGIMGEL</sequence>
<feature type="transmembrane region" description="Helical" evidence="1">
    <location>
        <begin position="54"/>
        <end position="74"/>
    </location>
</feature>
<dbReference type="KEGG" id="mmh:Mmah_0039"/>
<feature type="transmembrane region" description="Helical" evidence="1">
    <location>
        <begin position="12"/>
        <end position="34"/>
    </location>
</feature>
<keyword evidence="1" id="KW-1133">Transmembrane helix</keyword>
<keyword evidence="1" id="KW-0472">Membrane</keyword>
<dbReference type="EMBL" id="CP001994">
    <property type="protein sequence ID" value="ADE35576.1"/>
    <property type="molecule type" value="Genomic_DNA"/>
</dbReference>
<accession>D5E8R7</accession>
<dbReference type="Proteomes" id="UP000001059">
    <property type="component" value="Chromosome"/>
</dbReference>
<protein>
    <recommendedName>
        <fullName evidence="4">Permease</fullName>
    </recommendedName>
</protein>
<dbReference type="STRING" id="547558.Mmah_0039"/>
<dbReference type="GeneID" id="8982170"/>
<feature type="transmembrane region" description="Helical" evidence="1">
    <location>
        <begin position="81"/>
        <end position="101"/>
    </location>
</feature>
<dbReference type="OrthoDB" id="112323at2157"/>
<name>D5E8R7_METMS</name>
<evidence type="ECO:0000313" key="3">
    <source>
        <dbReference type="Proteomes" id="UP000001059"/>
    </source>
</evidence>
<dbReference type="AlphaFoldDB" id="D5E8R7"/>
<organism evidence="2 3">
    <name type="scientific">Methanohalophilus mahii (strain ATCC 35705 / DSM 5219 / SLP)</name>
    <dbReference type="NCBI Taxonomy" id="547558"/>
    <lineage>
        <taxon>Archaea</taxon>
        <taxon>Methanobacteriati</taxon>
        <taxon>Methanobacteriota</taxon>
        <taxon>Stenosarchaea group</taxon>
        <taxon>Methanomicrobia</taxon>
        <taxon>Methanosarcinales</taxon>
        <taxon>Methanosarcinaceae</taxon>
        <taxon>Methanohalophilus</taxon>
    </lineage>
</organism>